<feature type="compositionally biased region" description="Low complexity" evidence="1">
    <location>
        <begin position="136"/>
        <end position="145"/>
    </location>
</feature>
<dbReference type="InterPro" id="IPR058968">
    <property type="entry name" value="YoqH-like"/>
</dbReference>
<feature type="region of interest" description="Disordered" evidence="1">
    <location>
        <begin position="130"/>
        <end position="155"/>
    </location>
</feature>
<evidence type="ECO:0000313" key="3">
    <source>
        <dbReference type="Proteomes" id="UP000190625"/>
    </source>
</evidence>
<reference evidence="3" key="1">
    <citation type="submission" date="2017-02" db="EMBL/GenBank/DDBJ databases">
        <authorList>
            <person name="Varghese N."/>
            <person name="Submissions S."/>
        </authorList>
    </citation>
    <scope>NUCLEOTIDE SEQUENCE [LARGE SCALE GENOMIC DNA]</scope>
    <source>
        <strain evidence="3">ATCC BAA-73</strain>
    </source>
</reference>
<organism evidence="2 3">
    <name type="scientific">Selenihalanaerobacter shriftii</name>
    <dbReference type="NCBI Taxonomy" id="142842"/>
    <lineage>
        <taxon>Bacteria</taxon>
        <taxon>Bacillati</taxon>
        <taxon>Bacillota</taxon>
        <taxon>Clostridia</taxon>
        <taxon>Halanaerobiales</taxon>
        <taxon>Halobacteroidaceae</taxon>
        <taxon>Selenihalanaerobacter</taxon>
    </lineage>
</organism>
<dbReference type="Pfam" id="PF26349">
    <property type="entry name" value="YoqH"/>
    <property type="match status" value="1"/>
</dbReference>
<gene>
    <name evidence="2" type="ORF">SAMN02745118_01303</name>
</gene>
<sequence>MLQSNHSYVETHPLEPVGPAEDLFIVGVSVFEITDFEPPLQRATVVGINLPDPGTFGPYNSYIATLEIPNDPAEELTDVPLEPTPNEDVWAGTTFLDFGGTLPPIDVSVRPQQEDGTRIGPVILQGTVFGEEVDGDNGNNEDNNNSPFRSRYRRK</sequence>
<evidence type="ECO:0000313" key="2">
    <source>
        <dbReference type="EMBL" id="SJZ59795.1"/>
    </source>
</evidence>
<accession>A0A1T4LYR0</accession>
<dbReference type="Proteomes" id="UP000190625">
    <property type="component" value="Unassembled WGS sequence"/>
</dbReference>
<protein>
    <submittedName>
        <fullName evidence="2">Uncharacterized protein</fullName>
    </submittedName>
</protein>
<dbReference type="EMBL" id="FUWM01000009">
    <property type="protein sequence ID" value="SJZ59795.1"/>
    <property type="molecule type" value="Genomic_DNA"/>
</dbReference>
<dbReference type="RefSeq" id="WP_078809786.1">
    <property type="nucleotide sequence ID" value="NZ_FUWM01000009.1"/>
</dbReference>
<proteinExistence type="predicted"/>
<evidence type="ECO:0000256" key="1">
    <source>
        <dbReference type="SAM" id="MobiDB-lite"/>
    </source>
</evidence>
<name>A0A1T4LYR0_9FIRM</name>
<keyword evidence="3" id="KW-1185">Reference proteome</keyword>
<dbReference type="AlphaFoldDB" id="A0A1T4LYR0"/>